<dbReference type="InterPro" id="IPR011701">
    <property type="entry name" value="MFS"/>
</dbReference>
<feature type="transmembrane region" description="Helical" evidence="4">
    <location>
        <begin position="131"/>
        <end position="150"/>
    </location>
</feature>
<dbReference type="GeneID" id="27319855"/>
<evidence type="ECO:0000259" key="5">
    <source>
        <dbReference type="PROSITE" id="PS50850"/>
    </source>
</evidence>
<dbReference type="SUPFAM" id="SSF103473">
    <property type="entry name" value="MFS general substrate transporter"/>
    <property type="match status" value="1"/>
</dbReference>
<name>A0A0D1ZHX3_EXOME</name>
<dbReference type="RefSeq" id="XP_016225796.1">
    <property type="nucleotide sequence ID" value="XM_016366278.1"/>
</dbReference>
<protein>
    <recommendedName>
        <fullName evidence="5">Major facilitator superfamily (MFS) profile domain-containing protein</fullName>
    </recommendedName>
</protein>
<keyword evidence="4" id="KW-0812">Transmembrane</keyword>
<feature type="transmembrane region" description="Helical" evidence="4">
    <location>
        <begin position="334"/>
        <end position="353"/>
    </location>
</feature>
<dbReference type="HOGENOM" id="CLU_001265_1_1_1"/>
<evidence type="ECO:0000313" key="6">
    <source>
        <dbReference type="EMBL" id="KIV94222.1"/>
    </source>
</evidence>
<evidence type="ECO:0000256" key="1">
    <source>
        <dbReference type="ARBA" id="ARBA00004141"/>
    </source>
</evidence>
<dbReference type="PANTHER" id="PTHR11360">
    <property type="entry name" value="MONOCARBOXYLATE TRANSPORTER"/>
    <property type="match status" value="1"/>
</dbReference>
<feature type="transmembrane region" description="Helical" evidence="4">
    <location>
        <begin position="65"/>
        <end position="89"/>
    </location>
</feature>
<evidence type="ECO:0000256" key="2">
    <source>
        <dbReference type="ARBA" id="ARBA00006727"/>
    </source>
</evidence>
<keyword evidence="7" id="KW-1185">Reference proteome</keyword>
<feature type="compositionally biased region" description="Basic and acidic residues" evidence="3">
    <location>
        <begin position="1"/>
        <end position="12"/>
    </location>
</feature>
<dbReference type="EMBL" id="KN847521">
    <property type="protein sequence ID" value="KIV94222.1"/>
    <property type="molecule type" value="Genomic_DNA"/>
</dbReference>
<feature type="transmembrane region" description="Helical" evidence="4">
    <location>
        <begin position="359"/>
        <end position="385"/>
    </location>
</feature>
<evidence type="ECO:0000256" key="3">
    <source>
        <dbReference type="SAM" id="MobiDB-lite"/>
    </source>
</evidence>
<feature type="transmembrane region" description="Helical" evidence="4">
    <location>
        <begin position="263"/>
        <end position="285"/>
    </location>
</feature>
<dbReference type="Pfam" id="PF07690">
    <property type="entry name" value="MFS_1"/>
    <property type="match status" value="1"/>
</dbReference>
<dbReference type="PANTHER" id="PTHR11360:SF252">
    <property type="entry name" value="MAJOR FACILITATOR SUPERFAMILY (MFS) PROFILE DOMAIN-CONTAINING PROTEIN-RELATED"/>
    <property type="match status" value="1"/>
</dbReference>
<dbReference type="PROSITE" id="PS50850">
    <property type="entry name" value="MFS"/>
    <property type="match status" value="1"/>
</dbReference>
<dbReference type="GO" id="GO:0022857">
    <property type="term" value="F:transmembrane transporter activity"/>
    <property type="evidence" value="ECO:0007669"/>
    <property type="project" value="InterPro"/>
</dbReference>
<dbReference type="AlphaFoldDB" id="A0A0D1ZHX3"/>
<reference evidence="6 7" key="1">
    <citation type="submission" date="2015-01" db="EMBL/GenBank/DDBJ databases">
        <title>The Genome Sequence of Exophiala mesophila CBS40295.</title>
        <authorList>
            <consortium name="The Broad Institute Genomics Platform"/>
            <person name="Cuomo C."/>
            <person name="de Hoog S."/>
            <person name="Gorbushina A."/>
            <person name="Stielow B."/>
            <person name="Teixiera M."/>
            <person name="Abouelleil A."/>
            <person name="Chapman S.B."/>
            <person name="Priest M."/>
            <person name="Young S.K."/>
            <person name="Wortman J."/>
            <person name="Nusbaum C."/>
            <person name="Birren B."/>
        </authorList>
    </citation>
    <scope>NUCLEOTIDE SEQUENCE [LARGE SCALE GENOMIC DNA]</scope>
    <source>
        <strain evidence="6 7">CBS 40295</strain>
    </source>
</reference>
<dbReference type="InterPro" id="IPR020846">
    <property type="entry name" value="MFS_dom"/>
</dbReference>
<feature type="domain" description="Major facilitator superfamily (MFS) profile" evidence="5">
    <location>
        <begin position="60"/>
        <end position="458"/>
    </location>
</feature>
<keyword evidence="4" id="KW-1133">Transmembrane helix</keyword>
<dbReference type="InterPro" id="IPR036259">
    <property type="entry name" value="MFS_trans_sf"/>
</dbReference>
<feature type="transmembrane region" description="Helical" evidence="4">
    <location>
        <begin position="101"/>
        <end position="124"/>
    </location>
</feature>
<comment type="subcellular location">
    <subcellularLocation>
        <location evidence="1">Membrane</location>
        <topology evidence="1">Multi-pass membrane protein</topology>
    </subcellularLocation>
</comment>
<dbReference type="Gene3D" id="1.20.1250.20">
    <property type="entry name" value="MFS general substrate transporter like domains"/>
    <property type="match status" value="2"/>
</dbReference>
<feature type="transmembrane region" description="Helical" evidence="4">
    <location>
        <begin position="220"/>
        <end position="242"/>
    </location>
</feature>
<feature type="transmembrane region" description="Helical" evidence="4">
    <location>
        <begin position="305"/>
        <end position="327"/>
    </location>
</feature>
<dbReference type="GO" id="GO:0016020">
    <property type="term" value="C:membrane"/>
    <property type="evidence" value="ECO:0007669"/>
    <property type="project" value="UniProtKB-SubCell"/>
</dbReference>
<keyword evidence="4" id="KW-0472">Membrane</keyword>
<organism evidence="6 7">
    <name type="scientific">Exophiala mesophila</name>
    <name type="common">Black yeast-like fungus</name>
    <dbReference type="NCBI Taxonomy" id="212818"/>
    <lineage>
        <taxon>Eukaryota</taxon>
        <taxon>Fungi</taxon>
        <taxon>Dikarya</taxon>
        <taxon>Ascomycota</taxon>
        <taxon>Pezizomycotina</taxon>
        <taxon>Eurotiomycetes</taxon>
        <taxon>Chaetothyriomycetidae</taxon>
        <taxon>Chaetothyriales</taxon>
        <taxon>Herpotrichiellaceae</taxon>
        <taxon>Exophiala</taxon>
    </lineage>
</organism>
<feature type="transmembrane region" description="Helical" evidence="4">
    <location>
        <begin position="190"/>
        <end position="208"/>
    </location>
</feature>
<dbReference type="Proteomes" id="UP000054302">
    <property type="component" value="Unassembled WGS sequence"/>
</dbReference>
<feature type="region of interest" description="Disordered" evidence="3">
    <location>
        <begin position="1"/>
        <end position="47"/>
    </location>
</feature>
<feature type="transmembrane region" description="Helical" evidence="4">
    <location>
        <begin position="156"/>
        <end position="178"/>
    </location>
</feature>
<feature type="transmembrane region" description="Helical" evidence="4">
    <location>
        <begin position="429"/>
        <end position="452"/>
    </location>
</feature>
<gene>
    <name evidence="6" type="ORF">PV10_02010</name>
</gene>
<proteinExistence type="inferred from homology"/>
<dbReference type="OMA" id="LGMSWSV"/>
<evidence type="ECO:0000256" key="4">
    <source>
        <dbReference type="SAM" id="Phobius"/>
    </source>
</evidence>
<comment type="similarity">
    <text evidence="2">Belongs to the major facilitator superfamily. Monocarboxylate porter (TC 2.A.1.13) family.</text>
</comment>
<dbReference type="VEuPathDB" id="FungiDB:PV10_02010"/>
<dbReference type="OrthoDB" id="6509908at2759"/>
<sequence length="462" mass="50064">MSRPHHDYKSNQDVENDSTHPPLPDAPTEEKESVGASQVPIQPPTVIPPAPATAKDGGLRAWLQVLGCWLVFFNVWGFTFAFGLFQNYYEMVLLPDMPPSAISWVGTVASYLLILTGVISGPLFDLGYYRIMLFGGAAASTFGTMMLSLSSQYYSIILSQGILMGLGCGVLYIPGLALVSRSFTKRRPMALGIVTCGAPVGGIIYTIIFNSCIDSIGFGWTVRVMGFIMFACYAAAFPLLLWNTGNTGDISSGTARKIFDKKAFADIGFWLYTWSNFFIFCGYLVPFFYMPSFAETRIGMSRSLALYSIAIASGVSVFGRLVAAYAAQKVGVMIPWIVCVVLSAIMCLVWIAIETQQSFLAFAALYGGFSGALIPLPPTIFPVVCPDPKVLGARLGMAQAIGAFASLIGSPIAGALVRGNDDTNPSYLGLQLFCGIMMLFGSCLLGCLWLFLVRRRTHTIWI</sequence>
<evidence type="ECO:0000313" key="7">
    <source>
        <dbReference type="Proteomes" id="UP000054302"/>
    </source>
</evidence>
<dbReference type="InterPro" id="IPR050327">
    <property type="entry name" value="Proton-linked_MCT"/>
</dbReference>
<feature type="transmembrane region" description="Helical" evidence="4">
    <location>
        <begin position="397"/>
        <end position="417"/>
    </location>
</feature>
<accession>A0A0D1ZHX3</accession>